<evidence type="ECO:0000313" key="3">
    <source>
        <dbReference type="Proteomes" id="UP001500067"/>
    </source>
</evidence>
<reference evidence="3" key="1">
    <citation type="journal article" date="2019" name="Int. J. Syst. Evol. Microbiol.">
        <title>The Global Catalogue of Microorganisms (GCM) 10K type strain sequencing project: providing services to taxonomists for standard genome sequencing and annotation.</title>
        <authorList>
            <consortium name="The Broad Institute Genomics Platform"/>
            <consortium name="The Broad Institute Genome Sequencing Center for Infectious Disease"/>
            <person name="Wu L."/>
            <person name="Ma J."/>
        </authorList>
    </citation>
    <scope>NUCLEOTIDE SEQUENCE [LARGE SCALE GENOMIC DNA]</scope>
    <source>
        <strain evidence="3">JCM 32105</strain>
    </source>
</reference>
<keyword evidence="1" id="KW-0732">Signal</keyword>
<feature type="signal peptide" evidence="1">
    <location>
        <begin position="1"/>
        <end position="23"/>
    </location>
</feature>
<dbReference type="EMBL" id="BAABFA010000011">
    <property type="protein sequence ID" value="GAA4466226.1"/>
    <property type="molecule type" value="Genomic_DNA"/>
</dbReference>
<evidence type="ECO:0000313" key="2">
    <source>
        <dbReference type="EMBL" id="GAA4466226.1"/>
    </source>
</evidence>
<accession>A0ABP8NF62</accession>
<sequence length="156" mass="17815">MIKTMLKNIFLTCLMALPVAAMAQKPPFPPSTTDPINRHELFDKTWYFVGMKCPDKIGSEAHYIHWFSTLELTVSNSNNINYGTYVRTFRDMRDNPRETGTYTINSDEVGNVILILKKGKKGTTARYIIPMVEAHHLTLIRTDDNEKCNITYAIAP</sequence>
<keyword evidence="3" id="KW-1185">Reference proteome</keyword>
<comment type="caution">
    <text evidence="2">The sequence shown here is derived from an EMBL/GenBank/DDBJ whole genome shotgun (WGS) entry which is preliminary data.</text>
</comment>
<feature type="chain" id="PRO_5045789146" description="Lipocalin-like domain-containing protein" evidence="1">
    <location>
        <begin position="24"/>
        <end position="156"/>
    </location>
</feature>
<evidence type="ECO:0000256" key="1">
    <source>
        <dbReference type="SAM" id="SignalP"/>
    </source>
</evidence>
<name>A0ABP8NF62_9BACT</name>
<gene>
    <name evidence="2" type="ORF">GCM10023093_20030</name>
</gene>
<dbReference type="Proteomes" id="UP001500067">
    <property type="component" value="Unassembled WGS sequence"/>
</dbReference>
<evidence type="ECO:0008006" key="4">
    <source>
        <dbReference type="Google" id="ProtNLM"/>
    </source>
</evidence>
<organism evidence="2 3">
    <name type="scientific">Nemorincola caseinilytica</name>
    <dbReference type="NCBI Taxonomy" id="2054315"/>
    <lineage>
        <taxon>Bacteria</taxon>
        <taxon>Pseudomonadati</taxon>
        <taxon>Bacteroidota</taxon>
        <taxon>Chitinophagia</taxon>
        <taxon>Chitinophagales</taxon>
        <taxon>Chitinophagaceae</taxon>
        <taxon>Nemorincola</taxon>
    </lineage>
</organism>
<proteinExistence type="predicted"/>
<protein>
    <recommendedName>
        <fullName evidence="4">Lipocalin-like domain-containing protein</fullName>
    </recommendedName>
</protein>